<evidence type="ECO:0000313" key="2">
    <source>
        <dbReference type="RefSeq" id="XP_011038281.1"/>
    </source>
</evidence>
<gene>
    <name evidence="2" type="primary">LOC105135208</name>
</gene>
<dbReference type="Proteomes" id="UP000694918">
    <property type="component" value="Unplaced"/>
</dbReference>
<evidence type="ECO:0000313" key="1">
    <source>
        <dbReference type="Proteomes" id="UP000694918"/>
    </source>
</evidence>
<proteinExistence type="predicted"/>
<reference evidence="2" key="1">
    <citation type="submission" date="2025-08" db="UniProtKB">
        <authorList>
            <consortium name="RefSeq"/>
        </authorList>
    </citation>
    <scope>IDENTIFICATION</scope>
</reference>
<dbReference type="RefSeq" id="XP_011038281.1">
    <property type="nucleotide sequence ID" value="XM_011039979.1"/>
</dbReference>
<keyword evidence="1" id="KW-1185">Reference proteome</keyword>
<dbReference type="GeneID" id="105135208"/>
<protein>
    <submittedName>
        <fullName evidence="2">Nicastrin-like</fullName>
    </submittedName>
</protein>
<sequence>MGRDYFHDQVTYWLEAASLEWQSRADQVKGGTEGKDLQCGFHYRYKPAYSTRLNHESGTRNVIPSDSSDPMEMMDPIWTQSNWRTTRLRAYIVQDAVSDRLVLP</sequence>
<dbReference type="AlphaFoldDB" id="A0AAJ6UZU5"/>
<dbReference type="KEGG" id="peu:105135208"/>
<accession>A0AAJ6UZU5</accession>
<organism evidence="1 2">
    <name type="scientific">Populus euphratica</name>
    <name type="common">Euphrates poplar</name>
    <dbReference type="NCBI Taxonomy" id="75702"/>
    <lineage>
        <taxon>Eukaryota</taxon>
        <taxon>Viridiplantae</taxon>
        <taxon>Streptophyta</taxon>
        <taxon>Embryophyta</taxon>
        <taxon>Tracheophyta</taxon>
        <taxon>Spermatophyta</taxon>
        <taxon>Magnoliopsida</taxon>
        <taxon>eudicotyledons</taxon>
        <taxon>Gunneridae</taxon>
        <taxon>Pentapetalae</taxon>
        <taxon>rosids</taxon>
        <taxon>fabids</taxon>
        <taxon>Malpighiales</taxon>
        <taxon>Salicaceae</taxon>
        <taxon>Saliceae</taxon>
        <taxon>Populus</taxon>
    </lineage>
</organism>
<name>A0AAJ6UZU5_POPEU</name>